<dbReference type="Proteomes" id="UP000001542">
    <property type="component" value="Unassembled WGS sequence"/>
</dbReference>
<gene>
    <name evidence="1" type="ORF">TVAG_273360</name>
</gene>
<dbReference type="InParanoid" id="A2EZW2"/>
<dbReference type="AlphaFoldDB" id="A2EZW2"/>
<dbReference type="VEuPathDB" id="TrichDB:TVAG_273360"/>
<organism evidence="1 2">
    <name type="scientific">Trichomonas vaginalis (strain ATCC PRA-98 / G3)</name>
    <dbReference type="NCBI Taxonomy" id="412133"/>
    <lineage>
        <taxon>Eukaryota</taxon>
        <taxon>Metamonada</taxon>
        <taxon>Parabasalia</taxon>
        <taxon>Trichomonadida</taxon>
        <taxon>Trichomonadidae</taxon>
        <taxon>Trichomonas</taxon>
    </lineage>
</organism>
<dbReference type="EMBL" id="DS113556">
    <property type="protein sequence ID" value="EAY01825.1"/>
    <property type="molecule type" value="Genomic_DNA"/>
</dbReference>
<dbReference type="RefSeq" id="XP_001314372.1">
    <property type="nucleotide sequence ID" value="XM_001314353.1"/>
</dbReference>
<evidence type="ECO:0000313" key="1">
    <source>
        <dbReference type="EMBL" id="EAY01825.1"/>
    </source>
</evidence>
<reference evidence="1" key="1">
    <citation type="submission" date="2006-10" db="EMBL/GenBank/DDBJ databases">
        <authorList>
            <person name="Amadeo P."/>
            <person name="Zhao Q."/>
            <person name="Wortman J."/>
            <person name="Fraser-Liggett C."/>
            <person name="Carlton J."/>
        </authorList>
    </citation>
    <scope>NUCLEOTIDE SEQUENCE</scope>
    <source>
        <strain evidence="1">G3</strain>
    </source>
</reference>
<reference evidence="1" key="2">
    <citation type="journal article" date="2007" name="Science">
        <title>Draft genome sequence of the sexually transmitted pathogen Trichomonas vaginalis.</title>
        <authorList>
            <person name="Carlton J.M."/>
            <person name="Hirt R.P."/>
            <person name="Silva J.C."/>
            <person name="Delcher A.L."/>
            <person name="Schatz M."/>
            <person name="Zhao Q."/>
            <person name="Wortman J.R."/>
            <person name="Bidwell S.L."/>
            <person name="Alsmark U.C.M."/>
            <person name="Besteiro S."/>
            <person name="Sicheritz-Ponten T."/>
            <person name="Noel C.J."/>
            <person name="Dacks J.B."/>
            <person name="Foster P.G."/>
            <person name="Simillion C."/>
            <person name="Van de Peer Y."/>
            <person name="Miranda-Saavedra D."/>
            <person name="Barton G.J."/>
            <person name="Westrop G.D."/>
            <person name="Mueller S."/>
            <person name="Dessi D."/>
            <person name="Fiori P.L."/>
            <person name="Ren Q."/>
            <person name="Paulsen I."/>
            <person name="Zhang H."/>
            <person name="Bastida-Corcuera F.D."/>
            <person name="Simoes-Barbosa A."/>
            <person name="Brown M.T."/>
            <person name="Hayes R.D."/>
            <person name="Mukherjee M."/>
            <person name="Okumura C.Y."/>
            <person name="Schneider R."/>
            <person name="Smith A.J."/>
            <person name="Vanacova S."/>
            <person name="Villalvazo M."/>
            <person name="Haas B.J."/>
            <person name="Pertea M."/>
            <person name="Feldblyum T.V."/>
            <person name="Utterback T.R."/>
            <person name="Shu C.L."/>
            <person name="Osoegawa K."/>
            <person name="de Jong P.J."/>
            <person name="Hrdy I."/>
            <person name="Horvathova L."/>
            <person name="Zubacova Z."/>
            <person name="Dolezal P."/>
            <person name="Malik S.B."/>
            <person name="Logsdon J.M. Jr."/>
            <person name="Henze K."/>
            <person name="Gupta A."/>
            <person name="Wang C.C."/>
            <person name="Dunne R.L."/>
            <person name="Upcroft J.A."/>
            <person name="Upcroft P."/>
            <person name="White O."/>
            <person name="Salzberg S.L."/>
            <person name="Tang P."/>
            <person name="Chiu C.-H."/>
            <person name="Lee Y.-S."/>
            <person name="Embley T.M."/>
            <person name="Coombs G.H."/>
            <person name="Mottram J.C."/>
            <person name="Tachezy J."/>
            <person name="Fraser-Liggett C.M."/>
            <person name="Johnson P.J."/>
        </authorList>
    </citation>
    <scope>NUCLEOTIDE SEQUENCE [LARGE SCALE GENOMIC DNA]</scope>
    <source>
        <strain evidence="1">G3</strain>
    </source>
</reference>
<keyword evidence="2" id="KW-1185">Reference proteome</keyword>
<accession>A2EZW2</accession>
<protein>
    <submittedName>
        <fullName evidence="1">Uncharacterized protein</fullName>
    </submittedName>
</protein>
<sequence>MFDPQITIYNHIIKGVPQNKVQYIKKLLFDYIKNAISLDEAKVNCCSSIGTSEPIDKMECLMNVPEVAPPTSQFILDRISNNKTKNMDST</sequence>
<dbReference type="KEGG" id="tva:4759654"/>
<dbReference type="SMR" id="A2EZW2"/>
<proteinExistence type="predicted"/>
<dbReference type="VEuPathDB" id="TrichDB:TVAGG3_0197160"/>
<evidence type="ECO:0000313" key="2">
    <source>
        <dbReference type="Proteomes" id="UP000001542"/>
    </source>
</evidence>
<name>A2EZW2_TRIV3</name>